<evidence type="ECO:0000256" key="1">
    <source>
        <dbReference type="ARBA" id="ARBA00022527"/>
    </source>
</evidence>
<dbReference type="Pfam" id="PF02816">
    <property type="entry name" value="Alpha_kinase"/>
    <property type="match status" value="1"/>
</dbReference>
<dbReference type="AlphaFoldDB" id="A0A5K1UB70"/>
<sequence length="430" mass="50926">MEENEIWMNQIIKQVNKMSIIPHYTINKIPIDKNVIYLIYEENEITMEIIERIGVKEFEIIKYDNQGVNYIVEIKDEKMFNEFKRKMVKKQEREEDNKDIYNIIEMINKKEIINKMIIHISSSINKERKEYNQKEIIQEFIYSTNDYCIVNLKRNNENIINDLMKIRMNDMFSKYLPTKPFSCIIFKKSSLYQIIPFSNKLNGYIITIPQNYFYNQNCWEFYERPPFYLTTPATILLSSNYLIGNNLFISKCECPIININHFFAFKERRLSYNSDILWVINTIEKQLIAKHIASKFSPLSFSILSQRLFIQTDMKLPRTLKISDLLTLSSSRIAILEPWIDNLSSCVNTIDFVALQHWSYFYTSKRLLFTSLLSSHSFSLNPDSPSFATNVHLAHESLSKFFFANYGSYPELQSYLVSHHCNSLCSSFPL</sequence>
<organism evidence="5 6">
    <name type="scientific">Entamoeba histolytica</name>
    <dbReference type="NCBI Taxonomy" id="5759"/>
    <lineage>
        <taxon>Eukaryota</taxon>
        <taxon>Amoebozoa</taxon>
        <taxon>Evosea</taxon>
        <taxon>Archamoebae</taxon>
        <taxon>Mastigamoebida</taxon>
        <taxon>Entamoebidae</taxon>
        <taxon>Entamoeba</taxon>
    </lineage>
</organism>
<dbReference type="VEuPathDB" id="AmoebaDB:EHI_166260"/>
<feature type="domain" description="Alpha-type protein kinase" evidence="4">
    <location>
        <begin position="280"/>
        <end position="425"/>
    </location>
</feature>
<evidence type="ECO:0000313" key="6">
    <source>
        <dbReference type="Proteomes" id="UP000078387"/>
    </source>
</evidence>
<evidence type="ECO:0000256" key="2">
    <source>
        <dbReference type="ARBA" id="ARBA00022679"/>
    </source>
</evidence>
<reference evidence="5 6" key="1">
    <citation type="submission" date="2016-05" db="EMBL/GenBank/DDBJ databases">
        <title>First whole genome sequencing of Entamoeba histolytica HM1:IMSS-clone-6.</title>
        <authorList>
            <person name="Mukherjee Avik.K."/>
            <person name="Izumyama S."/>
            <person name="Nakada-Tsukui K."/>
            <person name="Nozaki T."/>
        </authorList>
    </citation>
    <scope>NUCLEOTIDE SEQUENCE [LARGE SCALE GENOMIC DNA]</scope>
    <source>
        <strain evidence="5 6">HM1:IMSS clone 6</strain>
    </source>
</reference>
<dbReference type="VEuPathDB" id="AmoebaDB:KM1_315480"/>
<keyword evidence="2" id="KW-0808">Transferase</keyword>
<dbReference type="EMBL" id="BDEQ01000001">
    <property type="protein sequence ID" value="GAT99400.1"/>
    <property type="molecule type" value="Genomic_DNA"/>
</dbReference>
<dbReference type="Proteomes" id="UP000078387">
    <property type="component" value="Unassembled WGS sequence"/>
</dbReference>
<evidence type="ECO:0000259" key="4">
    <source>
        <dbReference type="Pfam" id="PF02816"/>
    </source>
</evidence>
<dbReference type="GO" id="GO:0004674">
    <property type="term" value="F:protein serine/threonine kinase activity"/>
    <property type="evidence" value="ECO:0007669"/>
    <property type="project" value="UniProtKB-KW"/>
</dbReference>
<dbReference type="Gene3D" id="3.20.200.10">
    <property type="entry name" value="MHCK/EF2 kinase"/>
    <property type="match status" value="1"/>
</dbReference>
<name>A0A5K1UB70_ENTHI</name>
<accession>A0A5K1UB70</accession>
<evidence type="ECO:0000256" key="3">
    <source>
        <dbReference type="ARBA" id="ARBA00022777"/>
    </source>
</evidence>
<dbReference type="GO" id="GO:0005524">
    <property type="term" value="F:ATP binding"/>
    <property type="evidence" value="ECO:0007669"/>
    <property type="project" value="InterPro"/>
</dbReference>
<comment type="caution">
    <text evidence="5">The sequence shown here is derived from an EMBL/GenBank/DDBJ whole genome shotgun (WGS) entry which is preliminary data.</text>
</comment>
<proteinExistence type="predicted"/>
<dbReference type="InterPro" id="IPR004166">
    <property type="entry name" value="a-kinase_dom"/>
</dbReference>
<evidence type="ECO:0000313" key="5">
    <source>
        <dbReference type="EMBL" id="GAT99400.1"/>
    </source>
</evidence>
<keyword evidence="3" id="KW-0418">Kinase</keyword>
<gene>
    <name evidence="5" type="ORF">CL6EHI_166260</name>
</gene>
<keyword evidence="1" id="KW-0723">Serine/threonine-protein kinase</keyword>
<protein>
    <recommendedName>
        <fullName evidence="4">Alpha-type protein kinase domain-containing protein</fullName>
    </recommendedName>
</protein>